<name>A0A1G7NUL7_9ACTN</name>
<dbReference type="InterPro" id="IPR026893">
    <property type="entry name" value="Tyr/Ser_Pase_IphP-type"/>
</dbReference>
<dbReference type="Pfam" id="PF13350">
    <property type="entry name" value="Y_phosphatase3"/>
    <property type="match status" value="1"/>
</dbReference>
<dbReference type="InterPro" id="IPR029021">
    <property type="entry name" value="Prot-tyrosine_phosphatase-like"/>
</dbReference>
<evidence type="ECO:0000313" key="3">
    <source>
        <dbReference type="Proteomes" id="UP000199406"/>
    </source>
</evidence>
<proteinExistence type="predicted"/>
<protein>
    <submittedName>
        <fullName evidence="2">Tyrosine phosphatase family protein</fullName>
    </submittedName>
</protein>
<reference evidence="3" key="1">
    <citation type="submission" date="2016-10" db="EMBL/GenBank/DDBJ databases">
        <authorList>
            <person name="Varghese N."/>
            <person name="Submissions S."/>
        </authorList>
    </citation>
    <scope>NUCLEOTIDE SEQUENCE [LARGE SCALE GENOMIC DNA]</scope>
    <source>
        <strain evidence="3">DSM 44268</strain>
    </source>
</reference>
<dbReference type="Gene3D" id="3.90.190.10">
    <property type="entry name" value="Protein tyrosine phosphatase superfamily"/>
    <property type="match status" value="1"/>
</dbReference>
<keyword evidence="3" id="KW-1185">Reference proteome</keyword>
<evidence type="ECO:0000256" key="1">
    <source>
        <dbReference type="SAM" id="MobiDB-lite"/>
    </source>
</evidence>
<dbReference type="STRING" id="1550231.SAMN05660662_3381"/>
<feature type="region of interest" description="Disordered" evidence="1">
    <location>
        <begin position="168"/>
        <end position="191"/>
    </location>
</feature>
<accession>A0A1G7NUL7</accession>
<dbReference type="SUPFAM" id="SSF52799">
    <property type="entry name" value="(Phosphotyrosine protein) phosphatases II"/>
    <property type="match status" value="1"/>
</dbReference>
<dbReference type="AlphaFoldDB" id="A0A1G7NUL7"/>
<dbReference type="Proteomes" id="UP000199406">
    <property type="component" value="Unassembled WGS sequence"/>
</dbReference>
<evidence type="ECO:0000313" key="2">
    <source>
        <dbReference type="EMBL" id="SDF77745.1"/>
    </source>
</evidence>
<dbReference type="RefSeq" id="WP_176946427.1">
    <property type="nucleotide sequence ID" value="NZ_FNBT01000006.1"/>
</dbReference>
<gene>
    <name evidence="2" type="ORF">SAMN05660662_3381</name>
</gene>
<organism evidence="2 3">
    <name type="scientific">Blastococcus aurantiacus</name>
    <dbReference type="NCBI Taxonomy" id="1550231"/>
    <lineage>
        <taxon>Bacteria</taxon>
        <taxon>Bacillati</taxon>
        <taxon>Actinomycetota</taxon>
        <taxon>Actinomycetes</taxon>
        <taxon>Geodermatophilales</taxon>
        <taxon>Geodermatophilaceae</taxon>
        <taxon>Blastococcus</taxon>
    </lineage>
</organism>
<sequence length="231" mass="24704">MDASGLRRSRGALPGFANSGDVGGLPLPGDAAVPARRIVRANTPERLDADDLATAEAFGFETVLDLRSREEVLARPHPLAHLPGYRALPLIDPAAEAREDVSRYRTLGGIYRSSLQRNAAHIAAIFRALATAPRGPVLISCHAGLDRTGMVVALLLDLAGVDRETIEADYAAPPNRPHAPTNPAGPERRDGSPIREMLAHVSTAYGTTAGYLRWLGLDDATIGALRERLDR</sequence>
<dbReference type="EMBL" id="FNBT01000006">
    <property type="protein sequence ID" value="SDF77745.1"/>
    <property type="molecule type" value="Genomic_DNA"/>
</dbReference>
<dbReference type="GO" id="GO:0004721">
    <property type="term" value="F:phosphoprotein phosphatase activity"/>
    <property type="evidence" value="ECO:0007669"/>
    <property type="project" value="InterPro"/>
</dbReference>